<dbReference type="InterPro" id="IPR036034">
    <property type="entry name" value="PDZ_sf"/>
</dbReference>
<dbReference type="InterPro" id="IPR040815">
    <property type="entry name" value="Nas2_N"/>
</dbReference>
<evidence type="ECO:0000313" key="5">
    <source>
        <dbReference type="Proteomes" id="UP000594263"/>
    </source>
</evidence>
<dbReference type="GO" id="GO:0005737">
    <property type="term" value="C:cytoplasm"/>
    <property type="evidence" value="ECO:0007669"/>
    <property type="project" value="TreeGrafter"/>
</dbReference>
<dbReference type="OMA" id="DWGGRGM"/>
<dbReference type="EnsemblPlants" id="Kaladp0037s0022.2.v1.1">
    <property type="protein sequence ID" value="Kaladp0037s0022.2.v1.1"/>
    <property type="gene ID" value="Kaladp0037s0022.v1.1"/>
</dbReference>
<dbReference type="AlphaFoldDB" id="A0A7N0TGD2"/>
<dbReference type="PANTHER" id="PTHR12651">
    <property type="entry name" value="26S PROTEASOME NON-ATPASE REGULATORY SUBUNIT 9"/>
    <property type="match status" value="1"/>
</dbReference>
<keyword evidence="5" id="KW-1185">Reference proteome</keyword>
<dbReference type="InterPro" id="IPR035269">
    <property type="entry name" value="PSMD9"/>
</dbReference>
<dbReference type="Gramene" id="Kaladp0037s0022.2.v1.1">
    <property type="protein sequence ID" value="Kaladp0037s0022.2.v1.1"/>
    <property type="gene ID" value="Kaladp0037s0022.v1.1"/>
</dbReference>
<name>A0A7N0TGD2_KALFE</name>
<dbReference type="Pfam" id="PF18265">
    <property type="entry name" value="Nas2_N"/>
    <property type="match status" value="1"/>
</dbReference>
<dbReference type="SUPFAM" id="SSF50156">
    <property type="entry name" value="PDZ domain-like"/>
    <property type="match status" value="1"/>
</dbReference>
<dbReference type="Proteomes" id="UP000594263">
    <property type="component" value="Unplaced"/>
</dbReference>
<feature type="region of interest" description="Disordered" evidence="2">
    <location>
        <begin position="90"/>
        <end position="127"/>
    </location>
</feature>
<proteinExistence type="predicted"/>
<evidence type="ECO:0000256" key="1">
    <source>
        <dbReference type="ARBA" id="ARBA00023186"/>
    </source>
</evidence>
<dbReference type="Gene3D" id="6.10.140.1710">
    <property type="match status" value="1"/>
</dbReference>
<organism evidence="4 5">
    <name type="scientific">Kalanchoe fedtschenkoi</name>
    <name type="common">Lavender scallops</name>
    <name type="synonym">South American air plant</name>
    <dbReference type="NCBI Taxonomy" id="63787"/>
    <lineage>
        <taxon>Eukaryota</taxon>
        <taxon>Viridiplantae</taxon>
        <taxon>Streptophyta</taxon>
        <taxon>Embryophyta</taxon>
        <taxon>Tracheophyta</taxon>
        <taxon>Spermatophyta</taxon>
        <taxon>Magnoliopsida</taxon>
        <taxon>eudicotyledons</taxon>
        <taxon>Gunneridae</taxon>
        <taxon>Pentapetalae</taxon>
        <taxon>Saxifragales</taxon>
        <taxon>Crassulaceae</taxon>
        <taxon>Kalanchoe</taxon>
    </lineage>
</organism>
<accession>A0A7N0TGD2</accession>
<dbReference type="Gene3D" id="2.30.42.10">
    <property type="match status" value="1"/>
</dbReference>
<feature type="compositionally biased region" description="Polar residues" evidence="2">
    <location>
        <begin position="118"/>
        <end position="127"/>
    </location>
</feature>
<sequence>MVAMNLKAETFKLMDKRSAIETEMNVIIERLSYPGGPGLTGNLVDSAGFPRSDVDIPAVLADRHHLSELRSDYNELTKKIDQNIQILHSARLSSPPSSEKDSGFGEGSVSYQAPIGSTERSSSAHSNLQTNASTAMDIDVYAKVPFALVDEITEGSPSAEDGLQLGDQIVKFGNVESGPGLLSRLASEAQTNQGREVPVVLLRQGAVLTIAVTPRTWKGRGLLGCHFQIL</sequence>
<protein>
    <recommendedName>
        <fullName evidence="3">Nas2 N-terminal domain-containing protein</fullName>
    </recommendedName>
</protein>
<dbReference type="GO" id="GO:0005634">
    <property type="term" value="C:nucleus"/>
    <property type="evidence" value="ECO:0007669"/>
    <property type="project" value="TreeGrafter"/>
</dbReference>
<keyword evidence="1" id="KW-0143">Chaperone</keyword>
<reference evidence="4" key="1">
    <citation type="submission" date="2021-01" db="UniProtKB">
        <authorList>
            <consortium name="EnsemblPlants"/>
        </authorList>
    </citation>
    <scope>IDENTIFICATION</scope>
</reference>
<evidence type="ECO:0000313" key="4">
    <source>
        <dbReference type="EnsemblPlants" id="Kaladp0037s0022.2.v1.1"/>
    </source>
</evidence>
<dbReference type="FunFam" id="2.30.42.10:FF:000107">
    <property type="entry name" value="26S proteasome non-ATPase regulatory subunit 9"/>
    <property type="match status" value="1"/>
</dbReference>
<dbReference type="EnsemblPlants" id="Kaladp0037s0022.1.v1.1">
    <property type="protein sequence ID" value="Kaladp0037s0022.1.v1.1"/>
    <property type="gene ID" value="Kaladp0037s0022.v1.1"/>
</dbReference>
<feature type="domain" description="Nas2 N-terminal" evidence="3">
    <location>
        <begin position="12"/>
        <end position="89"/>
    </location>
</feature>
<dbReference type="PANTHER" id="PTHR12651:SF1">
    <property type="entry name" value="26S PROTEASOME NON-ATPASE REGULATORY SUBUNIT 9"/>
    <property type="match status" value="1"/>
</dbReference>
<dbReference type="GO" id="GO:0070682">
    <property type="term" value="P:proteasome regulatory particle assembly"/>
    <property type="evidence" value="ECO:0007669"/>
    <property type="project" value="InterPro"/>
</dbReference>
<evidence type="ECO:0000259" key="3">
    <source>
        <dbReference type="Pfam" id="PF18265"/>
    </source>
</evidence>
<evidence type="ECO:0000256" key="2">
    <source>
        <dbReference type="SAM" id="MobiDB-lite"/>
    </source>
</evidence>
<dbReference type="Gramene" id="Kaladp0037s0022.1.v1.1">
    <property type="protein sequence ID" value="Kaladp0037s0022.1.v1.1"/>
    <property type="gene ID" value="Kaladp0037s0022.v1.1"/>
</dbReference>